<keyword evidence="10" id="KW-0378">Hydrolase</keyword>
<evidence type="ECO:0000256" key="12">
    <source>
        <dbReference type="ARBA" id="ARBA00023251"/>
    </source>
</evidence>
<reference evidence="14 15" key="1">
    <citation type="submission" date="2018-08" db="EMBL/GenBank/DDBJ databases">
        <title>Genomic Encyclopedia of Archaeal and Bacterial Type Strains, Phase II (KMG-II): from individual species to whole genera.</title>
        <authorList>
            <person name="Goeker M."/>
        </authorList>
    </citation>
    <scope>NUCLEOTIDE SEQUENCE [LARGE SCALE GENOMIC DNA]</scope>
    <source>
        <strain evidence="14 15">DSM 100880</strain>
    </source>
</reference>
<dbReference type="InterPro" id="IPR036866">
    <property type="entry name" value="RibonucZ/Hydroxyglut_hydro"/>
</dbReference>
<proteinExistence type="inferred from homology"/>
<dbReference type="PANTHER" id="PTHR42951">
    <property type="entry name" value="METALLO-BETA-LACTAMASE DOMAIN-CONTAINING"/>
    <property type="match status" value="1"/>
</dbReference>
<dbReference type="InterPro" id="IPR001279">
    <property type="entry name" value="Metallo-B-lactamas"/>
</dbReference>
<comment type="cofactor">
    <cofactor evidence="2">
        <name>Zn(2+)</name>
        <dbReference type="ChEBI" id="CHEBI:29105"/>
    </cofactor>
</comment>
<dbReference type="EMBL" id="QUNI01000011">
    <property type="protein sequence ID" value="REG96168.1"/>
    <property type="molecule type" value="Genomic_DNA"/>
</dbReference>
<name>A0A3E0ED17_9FLAO</name>
<dbReference type="PANTHER" id="PTHR42951:SF4">
    <property type="entry name" value="ACYL-COENZYME A THIOESTERASE MBLAC2"/>
    <property type="match status" value="1"/>
</dbReference>
<dbReference type="CDD" id="cd16302">
    <property type="entry name" value="CcrA-like_MBL-B1"/>
    <property type="match status" value="1"/>
</dbReference>
<dbReference type="InterPro" id="IPR058199">
    <property type="entry name" value="BlaB//VIM/IMP-1"/>
</dbReference>
<dbReference type="PROSITE" id="PS00744">
    <property type="entry name" value="BETA_LACTAMASE_B_2"/>
    <property type="match status" value="1"/>
</dbReference>
<dbReference type="GO" id="GO:0008270">
    <property type="term" value="F:zinc ion binding"/>
    <property type="evidence" value="ECO:0007669"/>
    <property type="project" value="InterPro"/>
</dbReference>
<keyword evidence="12" id="KW-0046">Antibiotic resistance</keyword>
<evidence type="ECO:0000259" key="13">
    <source>
        <dbReference type="SMART" id="SM00849"/>
    </source>
</evidence>
<dbReference type="OrthoDB" id="9769598at2"/>
<evidence type="ECO:0000256" key="9">
    <source>
        <dbReference type="ARBA" id="ARBA00022764"/>
    </source>
</evidence>
<evidence type="ECO:0000256" key="2">
    <source>
        <dbReference type="ARBA" id="ARBA00001947"/>
    </source>
</evidence>
<dbReference type="NCBIfam" id="NF033088">
    <property type="entry name" value="bla_subclass_B1"/>
    <property type="match status" value="1"/>
</dbReference>
<dbReference type="Proteomes" id="UP000257136">
    <property type="component" value="Unassembled WGS sequence"/>
</dbReference>
<evidence type="ECO:0000256" key="8">
    <source>
        <dbReference type="ARBA" id="ARBA00022729"/>
    </source>
</evidence>
<evidence type="ECO:0000256" key="1">
    <source>
        <dbReference type="ARBA" id="ARBA00001526"/>
    </source>
</evidence>
<dbReference type="SMART" id="SM00849">
    <property type="entry name" value="Lactamase_B"/>
    <property type="match status" value="1"/>
</dbReference>
<evidence type="ECO:0000313" key="15">
    <source>
        <dbReference type="Proteomes" id="UP000257136"/>
    </source>
</evidence>
<comment type="caution">
    <text evidence="14">The sequence shown here is derived from an EMBL/GenBank/DDBJ whole genome shotgun (WGS) entry which is preliminary data.</text>
</comment>
<comment type="catalytic activity">
    <reaction evidence="1">
        <text>a beta-lactam + H2O = a substituted beta-amino acid</text>
        <dbReference type="Rhea" id="RHEA:20401"/>
        <dbReference type="ChEBI" id="CHEBI:15377"/>
        <dbReference type="ChEBI" id="CHEBI:35627"/>
        <dbReference type="ChEBI" id="CHEBI:140347"/>
        <dbReference type="EC" id="3.5.2.6"/>
    </reaction>
</comment>
<evidence type="ECO:0000256" key="3">
    <source>
        <dbReference type="ARBA" id="ARBA00004418"/>
    </source>
</evidence>
<feature type="domain" description="Metallo-beta-lactamase" evidence="13">
    <location>
        <begin position="73"/>
        <end position="242"/>
    </location>
</feature>
<evidence type="ECO:0000256" key="5">
    <source>
        <dbReference type="ARBA" id="ARBA00011245"/>
    </source>
</evidence>
<dbReference type="SUPFAM" id="SSF56281">
    <property type="entry name" value="Metallo-hydrolase/oxidoreductase"/>
    <property type="match status" value="1"/>
</dbReference>
<evidence type="ECO:0000256" key="11">
    <source>
        <dbReference type="ARBA" id="ARBA00022833"/>
    </source>
</evidence>
<sequence>MNQIFRLPFLGISILFLNSNSTLIVINQNGKQSDENELPKVIYKSGDFVITQLTENAFEHKSFLQTKSSGKVPCNGMIVRNSGEAVIFDTTSDSLSSAKLITWVKEKLHCKINAIVPTHFHIDNLGGLKAFEQAGIQSYANFKTIEFAKERNENLPQNGFADSLVIKVGSKKVIAKFFGEGHTRDNIVGYFPYEEILFGGCLIKEIDATKGNLADANENEWSKTVAKIKKSYPNIKYVIPGHGQYGNQKLLDYTIELFKKH</sequence>
<dbReference type="GO" id="GO:0046677">
    <property type="term" value="P:response to antibiotic"/>
    <property type="evidence" value="ECO:0007669"/>
    <property type="project" value="UniProtKB-KW"/>
</dbReference>
<dbReference type="GO" id="GO:0017001">
    <property type="term" value="P:antibiotic catabolic process"/>
    <property type="evidence" value="ECO:0007669"/>
    <property type="project" value="InterPro"/>
</dbReference>
<dbReference type="Gene3D" id="3.60.15.10">
    <property type="entry name" value="Ribonuclease Z/Hydroxyacylglutathione hydrolase-like"/>
    <property type="match status" value="1"/>
</dbReference>
<dbReference type="Pfam" id="PF00753">
    <property type="entry name" value="Lactamase_B"/>
    <property type="match status" value="1"/>
</dbReference>
<evidence type="ECO:0000313" key="14">
    <source>
        <dbReference type="EMBL" id="REG96168.1"/>
    </source>
</evidence>
<comment type="subcellular location">
    <subcellularLocation>
        <location evidence="3">Periplasm</location>
    </subcellularLocation>
</comment>
<evidence type="ECO:0000256" key="6">
    <source>
        <dbReference type="ARBA" id="ARBA00012865"/>
    </source>
</evidence>
<keyword evidence="11" id="KW-0862">Zinc</keyword>
<dbReference type="RefSeq" id="WP_115814405.1">
    <property type="nucleotide sequence ID" value="NZ_QUNI01000011.1"/>
</dbReference>
<evidence type="ECO:0000256" key="7">
    <source>
        <dbReference type="ARBA" id="ARBA00022723"/>
    </source>
</evidence>
<keyword evidence="15" id="KW-1185">Reference proteome</keyword>
<keyword evidence="8" id="KW-0732">Signal</keyword>
<comment type="subunit">
    <text evidence="5">Monomer.</text>
</comment>
<accession>A0A3E0ED17</accession>
<gene>
    <name evidence="14" type="ORF">C8P67_111142</name>
</gene>
<organism evidence="14 15">
    <name type="scientific">Flavobacterium aquicola</name>
    <dbReference type="NCBI Taxonomy" id="1682742"/>
    <lineage>
        <taxon>Bacteria</taxon>
        <taxon>Pseudomonadati</taxon>
        <taxon>Bacteroidota</taxon>
        <taxon>Flavobacteriia</taxon>
        <taxon>Flavobacteriales</taxon>
        <taxon>Flavobacteriaceae</taxon>
        <taxon>Flavobacterium</taxon>
    </lineage>
</organism>
<dbReference type="EC" id="3.5.2.6" evidence="6"/>
<dbReference type="AlphaFoldDB" id="A0A3E0ED17"/>
<dbReference type="GO" id="GO:0042597">
    <property type="term" value="C:periplasmic space"/>
    <property type="evidence" value="ECO:0007669"/>
    <property type="project" value="UniProtKB-SubCell"/>
</dbReference>
<evidence type="ECO:0000256" key="4">
    <source>
        <dbReference type="ARBA" id="ARBA00005250"/>
    </source>
</evidence>
<dbReference type="GO" id="GO:0008800">
    <property type="term" value="F:beta-lactamase activity"/>
    <property type="evidence" value="ECO:0007669"/>
    <property type="project" value="UniProtKB-EC"/>
</dbReference>
<dbReference type="InterPro" id="IPR001018">
    <property type="entry name" value="Beta-lactamase_class-B_CS"/>
</dbReference>
<protein>
    <recommendedName>
        <fullName evidence="6">beta-lactamase</fullName>
        <ecNumber evidence="6">3.5.2.6</ecNumber>
    </recommendedName>
</protein>
<keyword evidence="7" id="KW-0479">Metal-binding</keyword>
<keyword evidence="9" id="KW-0574">Periplasm</keyword>
<comment type="similarity">
    <text evidence="4">Belongs to the metallo-beta-lactamase superfamily. Class-B beta-lactamase family.</text>
</comment>
<evidence type="ECO:0000256" key="10">
    <source>
        <dbReference type="ARBA" id="ARBA00022801"/>
    </source>
</evidence>
<dbReference type="InterPro" id="IPR050855">
    <property type="entry name" value="NDM-1-like"/>
</dbReference>